<dbReference type="Proteomes" id="UP000016638">
    <property type="component" value="Unassembled WGS sequence"/>
</dbReference>
<evidence type="ECO:0000256" key="1">
    <source>
        <dbReference type="ARBA" id="ARBA00038054"/>
    </source>
</evidence>
<dbReference type="EMBL" id="AWEZ01000064">
    <property type="protein sequence ID" value="ERL06547.1"/>
    <property type="molecule type" value="Genomic_DNA"/>
</dbReference>
<dbReference type="SUPFAM" id="SSF50475">
    <property type="entry name" value="FMN-binding split barrel"/>
    <property type="match status" value="1"/>
</dbReference>
<dbReference type="STRING" id="1125712.HMPREF1316_1360"/>
<dbReference type="Gene3D" id="2.30.110.10">
    <property type="entry name" value="Electron Transport, Fmn-binding Protein, Chain A"/>
    <property type="match status" value="1"/>
</dbReference>
<gene>
    <name evidence="3" type="ORF">HMPREF1316_1360</name>
</gene>
<evidence type="ECO:0000259" key="2">
    <source>
        <dbReference type="Pfam" id="PF01613"/>
    </source>
</evidence>
<evidence type="ECO:0000313" key="4">
    <source>
        <dbReference type="Proteomes" id="UP000016638"/>
    </source>
</evidence>
<comment type="caution">
    <text evidence="3">The sequence shown here is derived from an EMBL/GenBank/DDBJ whole genome shotgun (WGS) entry which is preliminary data.</text>
</comment>
<evidence type="ECO:0000313" key="3">
    <source>
        <dbReference type="EMBL" id="ERL06547.1"/>
    </source>
</evidence>
<comment type="similarity">
    <text evidence="1">Belongs to the flavoredoxin family.</text>
</comment>
<dbReference type="InterPro" id="IPR002563">
    <property type="entry name" value="Flavin_Rdtase-like_dom"/>
</dbReference>
<dbReference type="InterPro" id="IPR052174">
    <property type="entry name" value="Flavoredoxin"/>
</dbReference>
<proteinExistence type="inferred from homology"/>
<sequence>MVRKQHIENVSDYANQIDRAIPKGVLLTNKAGDKVNSMTIGWGTLGTNWNRPVFVAYVRTHRSTVALLDKSPEFTSTPVGDLDRRVVGICGSKRGDEVALASLSLVDSDVVSVPGIAELPLTLECRVVYRQRKELSLYPPEILEE</sequence>
<feature type="domain" description="Flavin reductase like" evidence="2">
    <location>
        <begin position="25"/>
        <end position="129"/>
    </location>
</feature>
<accession>U2UTU3</accession>
<dbReference type="GO" id="GO:0010181">
    <property type="term" value="F:FMN binding"/>
    <property type="evidence" value="ECO:0007669"/>
    <property type="project" value="InterPro"/>
</dbReference>
<dbReference type="eggNOG" id="COG1853">
    <property type="taxonomic scope" value="Bacteria"/>
</dbReference>
<dbReference type="Pfam" id="PF01613">
    <property type="entry name" value="Flavin_Reduct"/>
    <property type="match status" value="1"/>
</dbReference>
<dbReference type="InterPro" id="IPR012349">
    <property type="entry name" value="Split_barrel_FMN-bd"/>
</dbReference>
<protein>
    <submittedName>
        <fullName evidence="3">Flavin reductase-like protein</fullName>
    </submittedName>
</protein>
<keyword evidence="4" id="KW-1185">Reference proteome</keyword>
<dbReference type="PANTHER" id="PTHR43567:SF5">
    <property type="entry name" value="HYPOTHETICAL CYTOSOLIC PROTEIN"/>
    <property type="match status" value="1"/>
</dbReference>
<dbReference type="PATRIC" id="fig|1125712.3.peg.2125"/>
<reference evidence="3 4" key="1">
    <citation type="submission" date="2013-08" db="EMBL/GenBank/DDBJ databases">
        <authorList>
            <person name="Durkin A.S."/>
            <person name="Haft D.R."/>
            <person name="McCorrison J."/>
            <person name="Torralba M."/>
            <person name="Gillis M."/>
            <person name="Haft D.H."/>
            <person name="Methe B."/>
            <person name="Sutton G."/>
            <person name="Nelson K.E."/>
        </authorList>
    </citation>
    <scope>NUCLEOTIDE SEQUENCE [LARGE SCALE GENOMIC DNA]</scope>
    <source>
        <strain evidence="3 4">F0195</strain>
    </source>
</reference>
<dbReference type="RefSeq" id="WP_021727001.1">
    <property type="nucleotide sequence ID" value="NZ_AWEZ01000064.1"/>
</dbReference>
<name>U2UTU3_9ACTN</name>
<dbReference type="GO" id="GO:0016646">
    <property type="term" value="F:oxidoreductase activity, acting on the CH-NH group of donors, NAD or NADP as acceptor"/>
    <property type="evidence" value="ECO:0007669"/>
    <property type="project" value="UniProtKB-ARBA"/>
</dbReference>
<dbReference type="AlphaFoldDB" id="U2UTU3"/>
<organism evidence="3 4">
    <name type="scientific">Olsenella profusa F0195</name>
    <dbReference type="NCBI Taxonomy" id="1125712"/>
    <lineage>
        <taxon>Bacteria</taxon>
        <taxon>Bacillati</taxon>
        <taxon>Actinomycetota</taxon>
        <taxon>Coriobacteriia</taxon>
        <taxon>Coriobacteriales</taxon>
        <taxon>Atopobiaceae</taxon>
        <taxon>Olsenella</taxon>
    </lineage>
</organism>
<dbReference type="PANTHER" id="PTHR43567">
    <property type="entry name" value="FLAVOREDOXIN-RELATED-RELATED"/>
    <property type="match status" value="1"/>
</dbReference>